<accession>A0A0F9F9Z4</accession>
<sequence length="126" mass="14561">MTELDPTKKYRFDLELSALSDDPIKAEDVLTRAANGIELANCANTFYRMVMGQQLLIIQKDRIWERMGERADQFKTWDDWLTRGFRDITNFSRETAHGAMQLAKSDTLSALEEIQLRRFGNLSNAI</sequence>
<organism evidence="1">
    <name type="scientific">marine sediment metagenome</name>
    <dbReference type="NCBI Taxonomy" id="412755"/>
    <lineage>
        <taxon>unclassified sequences</taxon>
        <taxon>metagenomes</taxon>
        <taxon>ecological metagenomes</taxon>
    </lineage>
</organism>
<reference evidence="1" key="1">
    <citation type="journal article" date="2015" name="Nature">
        <title>Complex archaea that bridge the gap between prokaryotes and eukaryotes.</title>
        <authorList>
            <person name="Spang A."/>
            <person name="Saw J.H."/>
            <person name="Jorgensen S.L."/>
            <person name="Zaremba-Niedzwiedzka K."/>
            <person name="Martijn J."/>
            <person name="Lind A.E."/>
            <person name="van Eijk R."/>
            <person name="Schleper C."/>
            <person name="Guy L."/>
            <person name="Ettema T.J."/>
        </authorList>
    </citation>
    <scope>NUCLEOTIDE SEQUENCE</scope>
</reference>
<comment type="caution">
    <text evidence="1">The sequence shown here is derived from an EMBL/GenBank/DDBJ whole genome shotgun (WGS) entry which is preliminary data.</text>
</comment>
<feature type="non-terminal residue" evidence="1">
    <location>
        <position position="126"/>
    </location>
</feature>
<proteinExistence type="predicted"/>
<dbReference type="AlphaFoldDB" id="A0A0F9F9Z4"/>
<dbReference type="EMBL" id="LAZR01033489">
    <property type="protein sequence ID" value="KKL47932.1"/>
    <property type="molecule type" value="Genomic_DNA"/>
</dbReference>
<gene>
    <name evidence="1" type="ORF">LCGC14_2330570</name>
</gene>
<protein>
    <submittedName>
        <fullName evidence="1">Uncharacterized protein</fullName>
    </submittedName>
</protein>
<evidence type="ECO:0000313" key="1">
    <source>
        <dbReference type="EMBL" id="KKL47932.1"/>
    </source>
</evidence>
<name>A0A0F9F9Z4_9ZZZZ</name>